<dbReference type="PANTHER" id="PTHR31793">
    <property type="entry name" value="4-HYDROXYBENZOYL-COA THIOESTERASE FAMILY MEMBER"/>
    <property type="match status" value="1"/>
</dbReference>
<dbReference type="PANTHER" id="PTHR31793:SF37">
    <property type="entry name" value="ACYL-COA THIOESTER HYDROLASE YBGC"/>
    <property type="match status" value="1"/>
</dbReference>
<dbReference type="EMBL" id="CP018839">
    <property type="protein sequence ID" value="APR04474.1"/>
    <property type="molecule type" value="Genomic_DNA"/>
</dbReference>
<evidence type="ECO:0000256" key="1">
    <source>
        <dbReference type="ARBA" id="ARBA00005953"/>
    </source>
</evidence>
<dbReference type="CDD" id="cd00586">
    <property type="entry name" value="4HBT"/>
    <property type="match status" value="1"/>
</dbReference>
<comment type="similarity">
    <text evidence="1">Belongs to the 4-hydroxybenzoyl-CoA thioesterase family.</text>
</comment>
<dbReference type="OrthoDB" id="9808429at2"/>
<dbReference type="InterPro" id="IPR029069">
    <property type="entry name" value="HotDog_dom_sf"/>
</dbReference>
<protein>
    <submittedName>
        <fullName evidence="3">Acyl-CoA thioesterase YbgC</fullName>
    </submittedName>
</protein>
<dbReference type="InterPro" id="IPR050563">
    <property type="entry name" value="4-hydroxybenzoyl-CoA_TE"/>
</dbReference>
<dbReference type="RefSeq" id="WP_075147949.1">
    <property type="nucleotide sequence ID" value="NZ_CP018839.1"/>
</dbReference>
<evidence type="ECO:0000256" key="2">
    <source>
        <dbReference type="ARBA" id="ARBA00022801"/>
    </source>
</evidence>
<keyword evidence="4" id="KW-1185">Reference proteome</keyword>
<dbReference type="Pfam" id="PF13279">
    <property type="entry name" value="4HBT_2"/>
    <property type="match status" value="1"/>
</dbReference>
<dbReference type="FunFam" id="3.10.129.10:FF:000004">
    <property type="entry name" value="Tol-pal system-associated acyl-CoA thioesterase"/>
    <property type="match status" value="1"/>
</dbReference>
<proteinExistence type="inferred from homology"/>
<evidence type="ECO:0000313" key="3">
    <source>
        <dbReference type="EMBL" id="APR04474.1"/>
    </source>
</evidence>
<dbReference type="InterPro" id="IPR006684">
    <property type="entry name" value="YbgC/YbaW"/>
</dbReference>
<accession>A0A1H5WPE0</accession>
<dbReference type="SUPFAM" id="SSF54637">
    <property type="entry name" value="Thioesterase/thiol ester dehydrase-isomerase"/>
    <property type="match status" value="1"/>
</dbReference>
<dbReference type="Gene3D" id="3.10.129.10">
    <property type="entry name" value="Hotdog Thioesterase"/>
    <property type="match status" value="1"/>
</dbReference>
<gene>
    <name evidence="3" type="ORF">Tchl_1616</name>
</gene>
<organism evidence="3 4">
    <name type="scientific">Thauera chlorobenzoica</name>
    <dbReference type="NCBI Taxonomy" id="96773"/>
    <lineage>
        <taxon>Bacteria</taxon>
        <taxon>Pseudomonadati</taxon>
        <taxon>Pseudomonadota</taxon>
        <taxon>Betaproteobacteria</taxon>
        <taxon>Rhodocyclales</taxon>
        <taxon>Zoogloeaceae</taxon>
        <taxon>Thauera</taxon>
    </lineage>
</organism>
<sequence>MHPRIPRAAADASTPSAAAPHFVLPVRVYYEDTDAGGVVYYANYLKFCERARTEWLRALGVGQQALLAAEGIAFVVRSLHADYLASARLDDALEVVSRIATLRRASLQFDQQVRRGAELLFSARVLVACVDLRRQRPAAIPPSLHALLQSPA</sequence>
<name>A0A1H5WPE0_9RHOO</name>
<dbReference type="PIRSF" id="PIRSF003230">
    <property type="entry name" value="YbgC"/>
    <property type="match status" value="1"/>
</dbReference>
<dbReference type="InterPro" id="IPR014166">
    <property type="entry name" value="Tol-Pal_acyl-CoA_thioesterase"/>
</dbReference>
<dbReference type="AlphaFoldDB" id="A0A1H5WPE0"/>
<evidence type="ECO:0000313" key="4">
    <source>
        <dbReference type="Proteomes" id="UP000185739"/>
    </source>
</evidence>
<dbReference type="GO" id="GO:0047617">
    <property type="term" value="F:fatty acyl-CoA hydrolase activity"/>
    <property type="evidence" value="ECO:0007669"/>
    <property type="project" value="TreeGrafter"/>
</dbReference>
<dbReference type="NCBIfam" id="TIGR00051">
    <property type="entry name" value="YbgC/FadM family acyl-CoA thioesterase"/>
    <property type="match status" value="1"/>
</dbReference>
<reference evidence="3 4" key="1">
    <citation type="submission" date="2016-12" db="EMBL/GenBank/DDBJ databases">
        <title>Complete genome sequence of Thauera chlorobenzoica, a Betaproteobacterium degrading haloaromatics anaerobically to CO2 and halides.</title>
        <authorList>
            <person name="Goris T."/>
            <person name="Mergelsberg M."/>
            <person name="Boll M."/>
        </authorList>
    </citation>
    <scope>NUCLEOTIDE SEQUENCE [LARGE SCALE GENOMIC DNA]</scope>
    <source>
        <strain evidence="3 4">3CB1</strain>
    </source>
</reference>
<dbReference type="KEGG" id="tcl:Tchl_1616"/>
<dbReference type="Proteomes" id="UP000185739">
    <property type="component" value="Chromosome"/>
</dbReference>
<dbReference type="NCBIfam" id="TIGR02799">
    <property type="entry name" value="thio_ybgC"/>
    <property type="match status" value="1"/>
</dbReference>
<dbReference type="STRING" id="96773.Tchl_1616"/>
<keyword evidence="2" id="KW-0378">Hydrolase</keyword>